<dbReference type="OrthoDB" id="5920460at2759"/>
<reference evidence="9" key="1">
    <citation type="submission" date="2022-08" db="EMBL/GenBank/DDBJ databases">
        <authorList>
            <person name="Kallberg Y."/>
            <person name="Tangrot J."/>
            <person name="Rosling A."/>
        </authorList>
    </citation>
    <scope>NUCLEOTIDE SEQUENCE</scope>
    <source>
        <strain evidence="9">Wild A</strain>
    </source>
</reference>
<keyword evidence="10" id="KW-1185">Reference proteome</keyword>
<sequence length="293" mass="33935">HTTIENHHIPVENPMPIRQRAYRVAPLEQEFIKEEVDRMLEHNLIQRSESPWASPVVLVRKKNGKLRFCIDYRKLNSVTQRDGHPLPRIDELLDMFGKAKYFSTLDLASGYWQVAMDPNDQAKTAFITSQGLYEFKVMPFGLTNAPATFQRLMNKIFREEIGRFVAVYLDDIIIFSATFDEHIQHLQLIFKRLKDAGLKLGKDKYDFAKLELAFLGHIVSGGISPDPSKIDKNKDFPIPKNITELRGFLGLASYYRRFIQDFSTSAAPLHLLLQKDVPYIWTEPQQNAFEHLK</sequence>
<dbReference type="Pfam" id="PF00078">
    <property type="entry name" value="RVT_1"/>
    <property type="match status" value="1"/>
</dbReference>
<evidence type="ECO:0000256" key="5">
    <source>
        <dbReference type="ARBA" id="ARBA00022759"/>
    </source>
</evidence>
<name>A0A9W4T9T3_9GLOM</name>
<dbReference type="SUPFAM" id="SSF56672">
    <property type="entry name" value="DNA/RNA polymerases"/>
    <property type="match status" value="1"/>
</dbReference>
<dbReference type="GO" id="GO:0006508">
    <property type="term" value="P:proteolysis"/>
    <property type="evidence" value="ECO:0007669"/>
    <property type="project" value="UniProtKB-KW"/>
</dbReference>
<dbReference type="FunFam" id="3.30.70.270:FF:000020">
    <property type="entry name" value="Transposon Tf2-6 polyprotein-like Protein"/>
    <property type="match status" value="1"/>
</dbReference>
<evidence type="ECO:0000256" key="2">
    <source>
        <dbReference type="ARBA" id="ARBA00022679"/>
    </source>
</evidence>
<gene>
    <name evidence="9" type="ORF">FWILDA_LOCUS19015</name>
</gene>
<dbReference type="GO" id="GO:0004519">
    <property type="term" value="F:endonuclease activity"/>
    <property type="evidence" value="ECO:0007669"/>
    <property type="project" value="UniProtKB-KW"/>
</dbReference>
<keyword evidence="6" id="KW-0378">Hydrolase</keyword>
<dbReference type="InterPro" id="IPR051320">
    <property type="entry name" value="Viral_Replic_Matur_Polypro"/>
</dbReference>
<dbReference type="GO" id="GO:0003964">
    <property type="term" value="F:RNA-directed DNA polymerase activity"/>
    <property type="evidence" value="ECO:0007669"/>
    <property type="project" value="UniProtKB-KW"/>
</dbReference>
<organism evidence="9 10">
    <name type="scientific">Funneliformis geosporum</name>
    <dbReference type="NCBI Taxonomy" id="1117311"/>
    <lineage>
        <taxon>Eukaryota</taxon>
        <taxon>Fungi</taxon>
        <taxon>Fungi incertae sedis</taxon>
        <taxon>Mucoromycota</taxon>
        <taxon>Glomeromycotina</taxon>
        <taxon>Glomeromycetes</taxon>
        <taxon>Glomerales</taxon>
        <taxon>Glomeraceae</taxon>
        <taxon>Funneliformis</taxon>
    </lineage>
</organism>
<evidence type="ECO:0000256" key="7">
    <source>
        <dbReference type="ARBA" id="ARBA00022918"/>
    </source>
</evidence>
<feature type="domain" description="Reverse transcriptase" evidence="8">
    <location>
        <begin position="40"/>
        <end position="219"/>
    </location>
</feature>
<evidence type="ECO:0000256" key="4">
    <source>
        <dbReference type="ARBA" id="ARBA00022722"/>
    </source>
</evidence>
<evidence type="ECO:0000256" key="3">
    <source>
        <dbReference type="ARBA" id="ARBA00022695"/>
    </source>
</evidence>
<dbReference type="GO" id="GO:0008233">
    <property type="term" value="F:peptidase activity"/>
    <property type="evidence" value="ECO:0007669"/>
    <property type="project" value="UniProtKB-KW"/>
</dbReference>
<proteinExistence type="predicted"/>
<evidence type="ECO:0000256" key="6">
    <source>
        <dbReference type="ARBA" id="ARBA00022801"/>
    </source>
</evidence>
<dbReference type="InterPro" id="IPR043128">
    <property type="entry name" value="Rev_trsase/Diguanyl_cyclase"/>
</dbReference>
<evidence type="ECO:0000313" key="9">
    <source>
        <dbReference type="EMBL" id="CAI2199319.1"/>
    </source>
</evidence>
<dbReference type="PANTHER" id="PTHR33064:SF37">
    <property type="entry name" value="RIBONUCLEASE H"/>
    <property type="match status" value="1"/>
</dbReference>
<keyword evidence="2" id="KW-0808">Transferase</keyword>
<keyword evidence="3" id="KW-0548">Nucleotidyltransferase</keyword>
<dbReference type="Proteomes" id="UP001153678">
    <property type="component" value="Unassembled WGS sequence"/>
</dbReference>
<protein>
    <submittedName>
        <fullName evidence="9">9510_t:CDS:1</fullName>
    </submittedName>
</protein>
<keyword evidence="5" id="KW-0255">Endonuclease</keyword>
<evidence type="ECO:0000259" key="8">
    <source>
        <dbReference type="PROSITE" id="PS50878"/>
    </source>
</evidence>
<dbReference type="FunFam" id="3.10.10.10:FF:000007">
    <property type="entry name" value="Retrovirus-related Pol polyprotein from transposon 17.6-like Protein"/>
    <property type="match status" value="1"/>
</dbReference>
<comment type="caution">
    <text evidence="9">The sequence shown here is derived from an EMBL/GenBank/DDBJ whole genome shotgun (WGS) entry which is preliminary data.</text>
</comment>
<dbReference type="Gene3D" id="3.30.70.270">
    <property type="match status" value="2"/>
</dbReference>
<dbReference type="CDD" id="cd01647">
    <property type="entry name" value="RT_LTR"/>
    <property type="match status" value="1"/>
</dbReference>
<keyword evidence="4" id="KW-0540">Nuclease</keyword>
<dbReference type="AlphaFoldDB" id="A0A9W4T9T3"/>
<dbReference type="PROSITE" id="PS50878">
    <property type="entry name" value="RT_POL"/>
    <property type="match status" value="1"/>
</dbReference>
<accession>A0A9W4T9T3</accession>
<dbReference type="InterPro" id="IPR043502">
    <property type="entry name" value="DNA/RNA_pol_sf"/>
</dbReference>
<evidence type="ECO:0000256" key="1">
    <source>
        <dbReference type="ARBA" id="ARBA00022670"/>
    </source>
</evidence>
<dbReference type="Gene3D" id="3.10.10.10">
    <property type="entry name" value="HIV Type 1 Reverse Transcriptase, subunit A, domain 1"/>
    <property type="match status" value="1"/>
</dbReference>
<feature type="non-terminal residue" evidence="9">
    <location>
        <position position="293"/>
    </location>
</feature>
<evidence type="ECO:0000313" key="10">
    <source>
        <dbReference type="Proteomes" id="UP001153678"/>
    </source>
</evidence>
<keyword evidence="1" id="KW-0645">Protease</keyword>
<dbReference type="InterPro" id="IPR000477">
    <property type="entry name" value="RT_dom"/>
</dbReference>
<feature type="non-terminal residue" evidence="9">
    <location>
        <position position="1"/>
    </location>
</feature>
<keyword evidence="7" id="KW-0695">RNA-directed DNA polymerase</keyword>
<dbReference type="PANTHER" id="PTHR33064">
    <property type="entry name" value="POL PROTEIN"/>
    <property type="match status" value="1"/>
</dbReference>
<dbReference type="EMBL" id="CAMKVN010020961">
    <property type="protein sequence ID" value="CAI2199319.1"/>
    <property type="molecule type" value="Genomic_DNA"/>
</dbReference>